<accession>A0A9P5Z7M0</accession>
<organism evidence="2 3">
    <name type="scientific">Pholiota conissans</name>
    <dbReference type="NCBI Taxonomy" id="109636"/>
    <lineage>
        <taxon>Eukaryota</taxon>
        <taxon>Fungi</taxon>
        <taxon>Dikarya</taxon>
        <taxon>Basidiomycota</taxon>
        <taxon>Agaricomycotina</taxon>
        <taxon>Agaricomycetes</taxon>
        <taxon>Agaricomycetidae</taxon>
        <taxon>Agaricales</taxon>
        <taxon>Agaricineae</taxon>
        <taxon>Strophariaceae</taxon>
        <taxon>Pholiota</taxon>
    </lineage>
</organism>
<proteinExistence type="predicted"/>
<protein>
    <submittedName>
        <fullName evidence="2">Uncharacterized protein</fullName>
    </submittedName>
</protein>
<sequence>MHPRFFLTILPTLLSIVVPSLCLPVQPSDLVSVEARSLDLSSDSQAVFSRDVADDSSLFEREDVKFEILACADDKDIFRRATPRPKVSKAAQTARKNAVRARVAHNQAANAGKKAALIAANQPSLLSSVRSQHQTIRNTRKMPRDALSAAGARRLVGKNTILQNSPRRLSRTWRRTSTKPTRRLWPRKLLQMPGSKPRRQQQLHTMLPSTPFTRKLERTETCPRGLIGFACQTMICSLEKMLARAPITSRSRKSMVAGRINTPALSKIDFKGHPVNKNSLFRLCLVKVLNILSTKSAMGFLSLRLKKSLGPLVLFTRKMPQEDIISKALLLTMSPRSRASQATTTTT</sequence>
<keyword evidence="3" id="KW-1185">Reference proteome</keyword>
<dbReference type="AlphaFoldDB" id="A0A9P5Z7M0"/>
<reference evidence="2" key="1">
    <citation type="submission" date="2020-11" db="EMBL/GenBank/DDBJ databases">
        <authorList>
            <consortium name="DOE Joint Genome Institute"/>
            <person name="Ahrendt S."/>
            <person name="Riley R."/>
            <person name="Andreopoulos W."/>
            <person name="Labutti K."/>
            <person name="Pangilinan J."/>
            <person name="Ruiz-Duenas F.J."/>
            <person name="Barrasa J.M."/>
            <person name="Sanchez-Garcia M."/>
            <person name="Camarero S."/>
            <person name="Miyauchi S."/>
            <person name="Serrano A."/>
            <person name="Linde D."/>
            <person name="Babiker R."/>
            <person name="Drula E."/>
            <person name="Ayuso-Fernandez I."/>
            <person name="Pacheco R."/>
            <person name="Padilla G."/>
            <person name="Ferreira P."/>
            <person name="Barriuso J."/>
            <person name="Kellner H."/>
            <person name="Castanera R."/>
            <person name="Alfaro M."/>
            <person name="Ramirez L."/>
            <person name="Pisabarro A.G."/>
            <person name="Kuo A."/>
            <person name="Tritt A."/>
            <person name="Lipzen A."/>
            <person name="He G."/>
            <person name="Yan M."/>
            <person name="Ng V."/>
            <person name="Cullen D."/>
            <person name="Martin F."/>
            <person name="Rosso M.-N."/>
            <person name="Henrissat B."/>
            <person name="Hibbett D."/>
            <person name="Martinez A.T."/>
            <person name="Grigoriev I.V."/>
        </authorList>
    </citation>
    <scope>NUCLEOTIDE SEQUENCE</scope>
    <source>
        <strain evidence="2">CIRM-BRFM 674</strain>
    </source>
</reference>
<feature type="signal peptide" evidence="1">
    <location>
        <begin position="1"/>
        <end position="22"/>
    </location>
</feature>
<evidence type="ECO:0000256" key="1">
    <source>
        <dbReference type="SAM" id="SignalP"/>
    </source>
</evidence>
<keyword evidence="1" id="KW-0732">Signal</keyword>
<evidence type="ECO:0000313" key="3">
    <source>
        <dbReference type="Proteomes" id="UP000807469"/>
    </source>
</evidence>
<comment type="caution">
    <text evidence="2">The sequence shown here is derived from an EMBL/GenBank/DDBJ whole genome shotgun (WGS) entry which is preliminary data.</text>
</comment>
<feature type="chain" id="PRO_5040278522" evidence="1">
    <location>
        <begin position="23"/>
        <end position="347"/>
    </location>
</feature>
<gene>
    <name evidence="2" type="ORF">BDN70DRAFT_444435</name>
</gene>
<name>A0A9P5Z7M0_9AGAR</name>
<dbReference type="EMBL" id="MU155167">
    <property type="protein sequence ID" value="KAF9482321.1"/>
    <property type="molecule type" value="Genomic_DNA"/>
</dbReference>
<evidence type="ECO:0000313" key="2">
    <source>
        <dbReference type="EMBL" id="KAF9482321.1"/>
    </source>
</evidence>
<dbReference type="Proteomes" id="UP000807469">
    <property type="component" value="Unassembled WGS sequence"/>
</dbReference>